<proteinExistence type="predicted"/>
<organism evidence="1 2">
    <name type="scientific">Engystomops pustulosus</name>
    <name type="common">Tungara frog</name>
    <name type="synonym">Physalaemus pustulosus</name>
    <dbReference type="NCBI Taxonomy" id="76066"/>
    <lineage>
        <taxon>Eukaryota</taxon>
        <taxon>Metazoa</taxon>
        <taxon>Chordata</taxon>
        <taxon>Craniata</taxon>
        <taxon>Vertebrata</taxon>
        <taxon>Euteleostomi</taxon>
        <taxon>Amphibia</taxon>
        <taxon>Batrachia</taxon>
        <taxon>Anura</taxon>
        <taxon>Neobatrachia</taxon>
        <taxon>Hyloidea</taxon>
        <taxon>Leptodactylidae</taxon>
        <taxon>Leiuperinae</taxon>
        <taxon>Engystomops</taxon>
    </lineage>
</organism>
<reference evidence="1" key="1">
    <citation type="thesis" date="2020" institute="ProQuest LLC" country="789 East Eisenhower Parkway, Ann Arbor, MI, USA">
        <title>Comparative Genomics and Chromosome Evolution.</title>
        <authorList>
            <person name="Mudd A.B."/>
        </authorList>
    </citation>
    <scope>NUCLEOTIDE SEQUENCE</scope>
    <source>
        <strain evidence="1">237g6f4</strain>
        <tissue evidence="1">Blood</tissue>
    </source>
</reference>
<accession>A0AAV6YJW3</accession>
<name>A0AAV6YJW3_ENGPU</name>
<protein>
    <submittedName>
        <fullName evidence="1">Uncharacterized protein</fullName>
    </submittedName>
</protein>
<evidence type="ECO:0000313" key="2">
    <source>
        <dbReference type="Proteomes" id="UP000824782"/>
    </source>
</evidence>
<comment type="caution">
    <text evidence="1">The sequence shown here is derived from an EMBL/GenBank/DDBJ whole genome shotgun (WGS) entry which is preliminary data.</text>
</comment>
<keyword evidence="2" id="KW-1185">Reference proteome</keyword>
<sequence>MMKSLQSSDAPVSGGGSPHLATSIVSRFWRIFPPAETLGPGDSLSLSSDLQMIRRLVVTFDLVWRSPNIRHIPAWPLPSLRRPCFIVPSPPYTSWLDPDCMDSE</sequence>
<gene>
    <name evidence="1" type="ORF">GDO81_024449</name>
</gene>
<dbReference type="AlphaFoldDB" id="A0AAV6YJW3"/>
<dbReference type="EMBL" id="WNYA01029758">
    <property type="protein sequence ID" value="KAG8537492.1"/>
    <property type="molecule type" value="Genomic_DNA"/>
</dbReference>
<evidence type="ECO:0000313" key="1">
    <source>
        <dbReference type="EMBL" id="KAG8537492.1"/>
    </source>
</evidence>
<dbReference type="Proteomes" id="UP000824782">
    <property type="component" value="Unassembled WGS sequence"/>
</dbReference>